<organism evidence="1 2">
    <name type="scientific">Spiromyces aspiralis</name>
    <dbReference type="NCBI Taxonomy" id="68401"/>
    <lineage>
        <taxon>Eukaryota</taxon>
        <taxon>Fungi</taxon>
        <taxon>Fungi incertae sedis</taxon>
        <taxon>Zoopagomycota</taxon>
        <taxon>Kickxellomycotina</taxon>
        <taxon>Kickxellomycetes</taxon>
        <taxon>Kickxellales</taxon>
        <taxon>Kickxellaceae</taxon>
        <taxon>Spiromyces</taxon>
    </lineage>
</organism>
<evidence type="ECO:0000313" key="1">
    <source>
        <dbReference type="EMBL" id="KAJ1674615.1"/>
    </source>
</evidence>
<keyword evidence="2" id="KW-1185">Reference proteome</keyword>
<evidence type="ECO:0000313" key="2">
    <source>
        <dbReference type="Proteomes" id="UP001145114"/>
    </source>
</evidence>
<dbReference type="EMBL" id="JAMZIH010005816">
    <property type="protein sequence ID" value="KAJ1674615.1"/>
    <property type="molecule type" value="Genomic_DNA"/>
</dbReference>
<proteinExistence type="predicted"/>
<accession>A0ACC1HDD5</accession>
<protein>
    <submittedName>
        <fullName evidence="1">Uncharacterized protein</fullName>
    </submittedName>
</protein>
<reference evidence="1" key="1">
    <citation type="submission" date="2022-06" db="EMBL/GenBank/DDBJ databases">
        <title>Phylogenomic reconstructions and comparative analyses of Kickxellomycotina fungi.</title>
        <authorList>
            <person name="Reynolds N.K."/>
            <person name="Stajich J.E."/>
            <person name="Barry K."/>
            <person name="Grigoriev I.V."/>
            <person name="Crous P."/>
            <person name="Smith M.E."/>
        </authorList>
    </citation>
    <scope>NUCLEOTIDE SEQUENCE</scope>
    <source>
        <strain evidence="1">RSA 2271</strain>
    </source>
</reference>
<dbReference type="Proteomes" id="UP001145114">
    <property type="component" value="Unassembled WGS sequence"/>
</dbReference>
<gene>
    <name evidence="1" type="ORF">EV182_002913</name>
</gene>
<comment type="caution">
    <text evidence="1">The sequence shown here is derived from an EMBL/GenBank/DDBJ whole genome shotgun (WGS) entry which is preliminary data.</text>
</comment>
<feature type="non-terminal residue" evidence="1">
    <location>
        <position position="207"/>
    </location>
</feature>
<name>A0ACC1HDD5_9FUNG</name>
<sequence>MAFPLFSGSSKPAAQPKRPHRFAFDSSTVDPGMHMPLPDKRAQQGPPRRYLAYTIPLEDDEHGTHDTHPVSAAKYESCSTRRKWSNRDLPDKLPQQSTSTSSPSERLLRDSHILSVNSVKVLVEPDVGGATSGRGGLLFTGGRDGSSKVWNLDLPLARRGPHWRIAASDAASKAPSPHPAEPVLRHTSIHHVDWVNDVLPIDHGNTI</sequence>